<keyword evidence="13 15" id="KW-0030">Aminoacyl-tRNA synthetase</keyword>
<dbReference type="SUPFAM" id="SSF54991">
    <property type="entry name" value="Anticodon-binding domain of PheRS"/>
    <property type="match status" value="1"/>
</dbReference>
<dbReference type="STRING" id="1423715.FD25_GL000276"/>
<evidence type="ECO:0000256" key="5">
    <source>
        <dbReference type="ARBA" id="ARBA00022555"/>
    </source>
</evidence>
<reference evidence="20 21" key="1">
    <citation type="journal article" date="2015" name="Genome Announc.">
        <title>Expanding the biotechnology potential of lactobacilli through comparative genomics of 213 strains and associated genera.</title>
        <authorList>
            <person name="Sun Z."/>
            <person name="Harris H.M."/>
            <person name="McCann A."/>
            <person name="Guo C."/>
            <person name="Argimon S."/>
            <person name="Zhang W."/>
            <person name="Yang X."/>
            <person name="Jeffery I.B."/>
            <person name="Cooney J.C."/>
            <person name="Kagawa T.F."/>
            <person name="Liu W."/>
            <person name="Song Y."/>
            <person name="Salvetti E."/>
            <person name="Wrobel A."/>
            <person name="Rasinkangas P."/>
            <person name="Parkhill J."/>
            <person name="Rea M.C."/>
            <person name="O'Sullivan O."/>
            <person name="Ritari J."/>
            <person name="Douillard F.P."/>
            <person name="Paul Ross R."/>
            <person name="Yang R."/>
            <person name="Briner A.E."/>
            <person name="Felis G.E."/>
            <person name="de Vos W.M."/>
            <person name="Barrangou R."/>
            <person name="Klaenhammer T.R."/>
            <person name="Caufield P.W."/>
            <person name="Cui Y."/>
            <person name="Zhang H."/>
            <person name="O'Toole P.W."/>
        </authorList>
    </citation>
    <scope>NUCLEOTIDE SEQUENCE [LARGE SCALE GENOMIC DNA]</scope>
    <source>
        <strain evidence="20 21">DSM 19394</strain>
    </source>
</reference>
<dbReference type="CDD" id="cd00769">
    <property type="entry name" value="PheRS_beta_core"/>
    <property type="match status" value="1"/>
</dbReference>
<keyword evidence="8 15" id="KW-0547">Nucleotide-binding</keyword>
<dbReference type="FunFam" id="2.40.50.140:FF:000045">
    <property type="entry name" value="Phenylalanine--tRNA ligase beta subunit"/>
    <property type="match status" value="1"/>
</dbReference>
<dbReference type="GO" id="GO:0000287">
    <property type="term" value="F:magnesium ion binding"/>
    <property type="evidence" value="ECO:0007669"/>
    <property type="project" value="UniProtKB-UniRule"/>
</dbReference>
<keyword evidence="6 15" id="KW-0436">Ligase</keyword>
<dbReference type="InterPro" id="IPR009061">
    <property type="entry name" value="DNA-bd_dom_put_sf"/>
</dbReference>
<evidence type="ECO:0000256" key="16">
    <source>
        <dbReference type="PROSITE-ProRule" id="PRU00209"/>
    </source>
</evidence>
<dbReference type="GO" id="GO:0009328">
    <property type="term" value="C:phenylalanine-tRNA ligase complex"/>
    <property type="evidence" value="ECO:0007669"/>
    <property type="project" value="TreeGrafter"/>
</dbReference>
<evidence type="ECO:0000259" key="17">
    <source>
        <dbReference type="PROSITE" id="PS50886"/>
    </source>
</evidence>
<dbReference type="InterPro" id="IPR045864">
    <property type="entry name" value="aa-tRNA-synth_II/BPL/LPL"/>
</dbReference>
<keyword evidence="7 15" id="KW-0479">Metal-binding</keyword>
<feature type="binding site" evidence="15">
    <location>
        <position position="469"/>
    </location>
    <ligand>
        <name>Mg(2+)</name>
        <dbReference type="ChEBI" id="CHEBI:18420"/>
        <note>shared with alpha subunit</note>
    </ligand>
</feature>
<dbReference type="Gene3D" id="2.40.50.140">
    <property type="entry name" value="Nucleic acid-binding proteins"/>
    <property type="match status" value="1"/>
</dbReference>
<dbReference type="Pfam" id="PF03484">
    <property type="entry name" value="B5"/>
    <property type="match status" value="1"/>
</dbReference>
<dbReference type="PANTHER" id="PTHR10947">
    <property type="entry name" value="PHENYLALANYL-TRNA SYNTHETASE BETA CHAIN AND LEUCINE-RICH REPEAT-CONTAINING PROTEIN 47"/>
    <property type="match status" value="1"/>
</dbReference>
<dbReference type="Pfam" id="PF03147">
    <property type="entry name" value="FDX-ACB"/>
    <property type="match status" value="1"/>
</dbReference>
<proteinExistence type="inferred from homology"/>
<evidence type="ECO:0000313" key="20">
    <source>
        <dbReference type="EMBL" id="KRK94317.1"/>
    </source>
</evidence>
<feature type="binding site" evidence="15">
    <location>
        <position position="466"/>
    </location>
    <ligand>
        <name>Mg(2+)</name>
        <dbReference type="ChEBI" id="CHEBI:18420"/>
        <note>shared with alpha subunit</note>
    </ligand>
</feature>
<dbReference type="InterPro" id="IPR033714">
    <property type="entry name" value="tRNA_bind_bactPheRS"/>
</dbReference>
<dbReference type="InterPro" id="IPR005121">
    <property type="entry name" value="Fdx_antiC-bd"/>
</dbReference>
<dbReference type="InterPro" id="IPR041616">
    <property type="entry name" value="PheRS_beta_core"/>
</dbReference>
<dbReference type="SMART" id="SM00874">
    <property type="entry name" value="B5"/>
    <property type="match status" value="1"/>
</dbReference>
<dbReference type="CDD" id="cd02796">
    <property type="entry name" value="tRNA_bind_bactPheRS"/>
    <property type="match status" value="1"/>
</dbReference>
<dbReference type="SUPFAM" id="SSF50249">
    <property type="entry name" value="Nucleic acid-binding proteins"/>
    <property type="match status" value="1"/>
</dbReference>
<comment type="subunit">
    <text evidence="3 15">Tetramer of two alpha and two beta subunits.</text>
</comment>
<sequence length="803" mass="88306">MKISYNWIKEYLDLDVSAVDLAEKIERTSVEVDSVVKPSDGLKKIVVGHVLSVKAHPDSDHLHICEIDVGDDEPSQIVCGAPNIAEGQNVIVALPGSRIADNVKIKRSKMRGVESDGMVCALQEIGFPEEVVPKAYVDGIYVLPADAQPGSPVFDILGMNDSLIDLDVTPNRGDMLSLNGTLRDLAAIYDRPVTLDTPHVTEAGEAIDSQLSLHVDDSLSPQYRMRLVRDIKLAPSPMWLQVHLWNAGLRPINNVVDITNYIMLKYGQPLHAFDYDKFSGQDVYVRTAKAGETLTTLDENDHELDPTDIVIADSQAPIALAGVMGGLSTAISDQTVTVAIEAAVFEHDHIRKAAQRHHLHTDASQRFERGVNQAGVQDALDAAAQMLNDLAAGTVQTGTAVGSNHQPEAAVIPLTLTHVNAVLGTDLTMDQVSHILETLGFTVKVAGDDLTVTVPIRRNDIHIPADLLEEIARIYGYDNLPVTLPTGRMTQGRLTPAQRLMRATRKSLEGLGLNQAISYALTTEDKAQMFLTHPDSQLTKLAWPMSVDHAVLRMNMVTGLLDDIAYNTARKVKDVALYEQGRVFYRQEGQDRPAEEEHIAGAITGQLVPAAWNQPAQDVDFYQLKGIVAAYLQDMAVKGDVTYEPNTEMPEMHPGRTADILIHGHKIGFMGQVHPTIAKRFKIGATYVFDLNLQAIIDMPKQENQYDVISRYPAITRDIAMLVADDVTNEQVVALIERRGGAYLQSVKLFDVYDGVKVPKGKKSLAYTLTYQDKHATLVDDAVTQAFEKVTKRLQDELDAEIR</sequence>
<evidence type="ECO:0000256" key="12">
    <source>
        <dbReference type="ARBA" id="ARBA00022917"/>
    </source>
</evidence>
<comment type="catalytic activity">
    <reaction evidence="14 15">
        <text>tRNA(Phe) + L-phenylalanine + ATP = L-phenylalanyl-tRNA(Phe) + AMP + diphosphate + H(+)</text>
        <dbReference type="Rhea" id="RHEA:19413"/>
        <dbReference type="Rhea" id="RHEA-COMP:9668"/>
        <dbReference type="Rhea" id="RHEA-COMP:9699"/>
        <dbReference type="ChEBI" id="CHEBI:15378"/>
        <dbReference type="ChEBI" id="CHEBI:30616"/>
        <dbReference type="ChEBI" id="CHEBI:33019"/>
        <dbReference type="ChEBI" id="CHEBI:58095"/>
        <dbReference type="ChEBI" id="CHEBI:78442"/>
        <dbReference type="ChEBI" id="CHEBI:78531"/>
        <dbReference type="ChEBI" id="CHEBI:456215"/>
        <dbReference type="EC" id="6.1.1.20"/>
    </reaction>
</comment>
<dbReference type="FunFam" id="3.50.40.10:FF:000001">
    <property type="entry name" value="Phenylalanine--tRNA ligase beta subunit"/>
    <property type="match status" value="1"/>
</dbReference>
<evidence type="ECO:0000256" key="8">
    <source>
        <dbReference type="ARBA" id="ARBA00022741"/>
    </source>
</evidence>
<dbReference type="Pfam" id="PF01588">
    <property type="entry name" value="tRNA_bind"/>
    <property type="match status" value="1"/>
</dbReference>
<evidence type="ECO:0000259" key="19">
    <source>
        <dbReference type="PROSITE" id="PS51483"/>
    </source>
</evidence>
<dbReference type="SMART" id="SM00896">
    <property type="entry name" value="FDX-ACB"/>
    <property type="match status" value="1"/>
</dbReference>
<keyword evidence="21" id="KW-1185">Reference proteome</keyword>
<dbReference type="InterPro" id="IPR002547">
    <property type="entry name" value="tRNA-bd_dom"/>
</dbReference>
<evidence type="ECO:0000313" key="21">
    <source>
        <dbReference type="Proteomes" id="UP000051955"/>
    </source>
</evidence>
<accession>A0A0R1LF64</accession>
<evidence type="ECO:0000256" key="14">
    <source>
        <dbReference type="ARBA" id="ARBA00049255"/>
    </source>
</evidence>
<dbReference type="FunFam" id="3.30.70.380:FF:000001">
    <property type="entry name" value="Phenylalanine--tRNA ligase beta subunit"/>
    <property type="match status" value="1"/>
</dbReference>
<name>A0A0R1LF64_9LACO</name>
<keyword evidence="10 15" id="KW-0460">Magnesium</keyword>
<evidence type="ECO:0000256" key="7">
    <source>
        <dbReference type="ARBA" id="ARBA00022723"/>
    </source>
</evidence>
<evidence type="ECO:0000256" key="15">
    <source>
        <dbReference type="HAMAP-Rule" id="MF_00283"/>
    </source>
</evidence>
<dbReference type="Gene3D" id="3.30.70.380">
    <property type="entry name" value="Ferrodoxin-fold anticodon-binding domain"/>
    <property type="match status" value="1"/>
</dbReference>
<dbReference type="Gene3D" id="3.30.930.10">
    <property type="entry name" value="Bira Bifunctional Protein, Domain 2"/>
    <property type="match status" value="1"/>
</dbReference>
<dbReference type="Pfam" id="PF17759">
    <property type="entry name" value="tRNA_synthFbeta"/>
    <property type="match status" value="1"/>
</dbReference>
<dbReference type="PANTHER" id="PTHR10947:SF0">
    <property type="entry name" value="PHENYLALANINE--TRNA LIGASE BETA SUBUNIT"/>
    <property type="match status" value="1"/>
</dbReference>
<feature type="binding site" evidence="15">
    <location>
        <position position="460"/>
    </location>
    <ligand>
        <name>Mg(2+)</name>
        <dbReference type="ChEBI" id="CHEBI:18420"/>
        <note>shared with alpha subunit</note>
    </ligand>
</feature>
<keyword evidence="12 15" id="KW-0648">Protein biosynthesis</keyword>
<comment type="subcellular location">
    <subcellularLocation>
        <location evidence="1 15">Cytoplasm</location>
    </subcellularLocation>
</comment>
<dbReference type="GO" id="GO:0004826">
    <property type="term" value="F:phenylalanine-tRNA ligase activity"/>
    <property type="evidence" value="ECO:0007669"/>
    <property type="project" value="UniProtKB-UniRule"/>
</dbReference>
<dbReference type="Proteomes" id="UP000051955">
    <property type="component" value="Unassembled WGS sequence"/>
</dbReference>
<evidence type="ECO:0000256" key="10">
    <source>
        <dbReference type="ARBA" id="ARBA00022842"/>
    </source>
</evidence>
<dbReference type="GO" id="GO:0005524">
    <property type="term" value="F:ATP binding"/>
    <property type="evidence" value="ECO:0007669"/>
    <property type="project" value="UniProtKB-UniRule"/>
</dbReference>
<dbReference type="Gene3D" id="3.30.56.10">
    <property type="match status" value="2"/>
</dbReference>
<dbReference type="SUPFAM" id="SSF56037">
    <property type="entry name" value="PheT/TilS domain"/>
    <property type="match status" value="1"/>
</dbReference>
<dbReference type="InterPro" id="IPR004532">
    <property type="entry name" value="Phe-tRNA-ligase_IIc_bsu_bact"/>
</dbReference>
<dbReference type="PROSITE" id="PS51447">
    <property type="entry name" value="FDX_ACB"/>
    <property type="match status" value="1"/>
</dbReference>
<dbReference type="OrthoDB" id="9805455at2"/>
<dbReference type="InterPro" id="IPR005146">
    <property type="entry name" value="B3/B4_tRNA-bd"/>
</dbReference>
<keyword evidence="5 16" id="KW-0820">tRNA-binding</keyword>
<comment type="cofactor">
    <cofactor evidence="15">
        <name>Mg(2+)</name>
        <dbReference type="ChEBI" id="CHEBI:18420"/>
    </cofactor>
    <text evidence="15">Binds 2 magnesium ions per tetramer.</text>
</comment>
<feature type="domain" description="B5" evidence="19">
    <location>
        <begin position="407"/>
        <end position="482"/>
    </location>
</feature>
<feature type="domain" description="FDX-ACB" evidence="18">
    <location>
        <begin position="710"/>
        <end position="803"/>
    </location>
</feature>
<evidence type="ECO:0000256" key="4">
    <source>
        <dbReference type="ARBA" id="ARBA00022490"/>
    </source>
</evidence>
<dbReference type="FunFam" id="3.30.56.10:FF:000002">
    <property type="entry name" value="Phenylalanine--tRNA ligase beta subunit"/>
    <property type="match status" value="1"/>
</dbReference>
<dbReference type="Gene3D" id="3.50.40.10">
    <property type="entry name" value="Phenylalanyl-trna Synthetase, Chain B, domain 3"/>
    <property type="match status" value="1"/>
</dbReference>
<dbReference type="HAMAP" id="MF_00283">
    <property type="entry name" value="Phe_tRNA_synth_beta1"/>
    <property type="match status" value="1"/>
</dbReference>
<organism evidence="20 21">
    <name type="scientific">Levilactobacillus acidifarinae DSM 19394 = JCM 15949</name>
    <dbReference type="NCBI Taxonomy" id="1423715"/>
    <lineage>
        <taxon>Bacteria</taxon>
        <taxon>Bacillati</taxon>
        <taxon>Bacillota</taxon>
        <taxon>Bacilli</taxon>
        <taxon>Lactobacillales</taxon>
        <taxon>Lactobacillaceae</taxon>
        <taxon>Levilactobacillus</taxon>
    </lineage>
</organism>
<keyword evidence="4 15" id="KW-0963">Cytoplasm</keyword>
<dbReference type="GO" id="GO:0006432">
    <property type="term" value="P:phenylalanyl-tRNA aminoacylation"/>
    <property type="evidence" value="ECO:0007669"/>
    <property type="project" value="UniProtKB-UniRule"/>
</dbReference>
<dbReference type="NCBIfam" id="NF045760">
    <property type="entry name" value="YtpR"/>
    <property type="match status" value="1"/>
</dbReference>
<evidence type="ECO:0000256" key="6">
    <source>
        <dbReference type="ARBA" id="ARBA00022598"/>
    </source>
</evidence>
<comment type="similarity">
    <text evidence="2 15">Belongs to the phenylalanyl-tRNA synthetase beta subunit family. Type 1 subfamily.</text>
</comment>
<dbReference type="AlphaFoldDB" id="A0A0R1LF64"/>
<dbReference type="NCBIfam" id="TIGR00472">
    <property type="entry name" value="pheT_bact"/>
    <property type="match status" value="1"/>
</dbReference>
<dbReference type="PATRIC" id="fig|1423715.3.peg.290"/>
<dbReference type="InterPro" id="IPR005147">
    <property type="entry name" value="tRNA_synthase_B5-dom"/>
</dbReference>
<dbReference type="GO" id="GO:0140096">
    <property type="term" value="F:catalytic activity, acting on a protein"/>
    <property type="evidence" value="ECO:0007669"/>
    <property type="project" value="UniProtKB-ARBA"/>
</dbReference>
<dbReference type="RefSeq" id="WP_057803154.1">
    <property type="nucleotide sequence ID" value="NZ_AZDV01000026.1"/>
</dbReference>
<dbReference type="PROSITE" id="PS50886">
    <property type="entry name" value="TRBD"/>
    <property type="match status" value="1"/>
</dbReference>
<evidence type="ECO:0000256" key="13">
    <source>
        <dbReference type="ARBA" id="ARBA00023146"/>
    </source>
</evidence>
<keyword evidence="11 16" id="KW-0694">RNA-binding</keyword>
<dbReference type="GO" id="GO:0000049">
    <property type="term" value="F:tRNA binding"/>
    <property type="evidence" value="ECO:0007669"/>
    <property type="project" value="UniProtKB-UniRule"/>
</dbReference>
<evidence type="ECO:0000256" key="3">
    <source>
        <dbReference type="ARBA" id="ARBA00011209"/>
    </source>
</evidence>
<gene>
    <name evidence="15" type="primary">pheT</name>
    <name evidence="20" type="ORF">FD25_GL000276</name>
</gene>
<dbReference type="FunFam" id="3.30.930.10:FF:000022">
    <property type="entry name" value="Phenylalanine--tRNA ligase beta subunit"/>
    <property type="match status" value="1"/>
</dbReference>
<feature type="binding site" evidence="15">
    <location>
        <position position="470"/>
    </location>
    <ligand>
        <name>Mg(2+)</name>
        <dbReference type="ChEBI" id="CHEBI:18420"/>
        <note>shared with alpha subunit</note>
    </ligand>
</feature>
<evidence type="ECO:0000256" key="9">
    <source>
        <dbReference type="ARBA" id="ARBA00022840"/>
    </source>
</evidence>
<dbReference type="GO" id="GO:0016740">
    <property type="term" value="F:transferase activity"/>
    <property type="evidence" value="ECO:0007669"/>
    <property type="project" value="UniProtKB-ARBA"/>
</dbReference>
<dbReference type="Pfam" id="PF03483">
    <property type="entry name" value="B3_4"/>
    <property type="match status" value="1"/>
</dbReference>
<dbReference type="InterPro" id="IPR045060">
    <property type="entry name" value="Phe-tRNA-ligase_IIc_bsu"/>
</dbReference>
<dbReference type="SMART" id="SM00873">
    <property type="entry name" value="B3_4"/>
    <property type="match status" value="1"/>
</dbReference>
<dbReference type="InterPro" id="IPR012340">
    <property type="entry name" value="NA-bd_OB-fold"/>
</dbReference>
<evidence type="ECO:0000259" key="18">
    <source>
        <dbReference type="PROSITE" id="PS51447"/>
    </source>
</evidence>
<evidence type="ECO:0000256" key="1">
    <source>
        <dbReference type="ARBA" id="ARBA00004496"/>
    </source>
</evidence>
<protein>
    <recommendedName>
        <fullName evidence="15">Phenylalanine--tRNA ligase beta subunit</fullName>
        <ecNumber evidence="15">6.1.1.20</ecNumber>
    </recommendedName>
    <alternativeName>
        <fullName evidence="15">Phenylalanyl-tRNA synthetase beta subunit</fullName>
        <shortName evidence="15">PheRS</shortName>
    </alternativeName>
</protein>
<dbReference type="EMBL" id="AZDV01000026">
    <property type="protein sequence ID" value="KRK94317.1"/>
    <property type="molecule type" value="Genomic_DNA"/>
</dbReference>
<evidence type="ECO:0000256" key="11">
    <source>
        <dbReference type="ARBA" id="ARBA00022884"/>
    </source>
</evidence>
<dbReference type="InterPro" id="IPR020825">
    <property type="entry name" value="Phe-tRNA_synthase-like_B3/B4"/>
</dbReference>
<dbReference type="EC" id="6.1.1.20" evidence="15"/>
<dbReference type="SUPFAM" id="SSF46955">
    <property type="entry name" value="Putative DNA-binding domain"/>
    <property type="match status" value="1"/>
</dbReference>
<comment type="caution">
    <text evidence="20">The sequence shown here is derived from an EMBL/GenBank/DDBJ whole genome shotgun (WGS) entry which is preliminary data.</text>
</comment>
<feature type="domain" description="TRNA-binding" evidence="17">
    <location>
        <begin position="39"/>
        <end position="154"/>
    </location>
</feature>
<dbReference type="InterPro" id="IPR036690">
    <property type="entry name" value="Fdx_antiC-bd_sf"/>
</dbReference>
<dbReference type="PROSITE" id="PS51483">
    <property type="entry name" value="B5"/>
    <property type="match status" value="1"/>
</dbReference>
<keyword evidence="9 15" id="KW-0067">ATP-binding</keyword>
<dbReference type="SUPFAM" id="SSF55681">
    <property type="entry name" value="Class II aaRS and biotin synthetases"/>
    <property type="match status" value="1"/>
</dbReference>
<evidence type="ECO:0000256" key="2">
    <source>
        <dbReference type="ARBA" id="ARBA00008653"/>
    </source>
</evidence>